<gene>
    <name evidence="10" type="ORF">OEZ71_10050</name>
</gene>
<keyword evidence="8" id="KW-0139">CF(1)</keyword>
<evidence type="ECO:0000256" key="5">
    <source>
        <dbReference type="ARBA" id="ARBA00022781"/>
    </source>
</evidence>
<evidence type="ECO:0000256" key="8">
    <source>
        <dbReference type="ARBA" id="ARBA00023196"/>
    </source>
</evidence>
<dbReference type="PANTHER" id="PTHR11693">
    <property type="entry name" value="ATP SYNTHASE GAMMA CHAIN"/>
    <property type="match status" value="1"/>
</dbReference>
<evidence type="ECO:0000256" key="2">
    <source>
        <dbReference type="ARBA" id="ARBA00004170"/>
    </source>
</evidence>
<dbReference type="Proteomes" id="UP001652564">
    <property type="component" value="Unassembled WGS sequence"/>
</dbReference>
<dbReference type="CDD" id="cd12151">
    <property type="entry name" value="F1-ATPase_gamma"/>
    <property type="match status" value="1"/>
</dbReference>
<keyword evidence="7" id="KW-0472">Membrane</keyword>
<keyword evidence="5" id="KW-0375">Hydrogen ion transport</keyword>
<dbReference type="Gene3D" id="1.10.287.80">
    <property type="entry name" value="ATP synthase, gamma subunit, helix hairpin domain"/>
    <property type="match status" value="1"/>
</dbReference>
<comment type="subcellular location">
    <subcellularLocation>
        <location evidence="2">Membrane</location>
        <topology evidence="2">Peripheral membrane protein</topology>
    </subcellularLocation>
</comment>
<name>A0ABT2ZNS4_9RHOB</name>
<keyword evidence="9" id="KW-0066">ATP synthesis</keyword>
<accession>A0ABT2ZNS4</accession>
<evidence type="ECO:0000313" key="11">
    <source>
        <dbReference type="Proteomes" id="UP001652564"/>
    </source>
</evidence>
<dbReference type="PRINTS" id="PR00126">
    <property type="entry name" value="ATPASEGAMMA"/>
</dbReference>
<dbReference type="Pfam" id="PF00231">
    <property type="entry name" value="ATP-synt"/>
    <property type="match status" value="1"/>
</dbReference>
<comment type="function">
    <text evidence="1">Produces ATP from ADP in the presence of a proton gradient across the membrane. The gamma chain is believed to be important in regulating ATPase activity and the flow of protons through the CF(0) complex.</text>
</comment>
<keyword evidence="6" id="KW-0406">Ion transport</keyword>
<evidence type="ECO:0000256" key="9">
    <source>
        <dbReference type="ARBA" id="ARBA00023310"/>
    </source>
</evidence>
<organism evidence="10 11">
    <name type="scientific">Albidovulum litorale</name>
    <dbReference type="NCBI Taxonomy" id="2984134"/>
    <lineage>
        <taxon>Bacteria</taxon>
        <taxon>Pseudomonadati</taxon>
        <taxon>Pseudomonadota</taxon>
        <taxon>Alphaproteobacteria</taxon>
        <taxon>Rhodobacterales</taxon>
        <taxon>Paracoccaceae</taxon>
        <taxon>Albidovulum</taxon>
    </lineage>
</organism>
<evidence type="ECO:0000256" key="4">
    <source>
        <dbReference type="ARBA" id="ARBA00022448"/>
    </source>
</evidence>
<comment type="caution">
    <text evidence="10">The sequence shown here is derived from an EMBL/GenBank/DDBJ whole genome shotgun (WGS) entry which is preliminary data.</text>
</comment>
<dbReference type="EMBL" id="JAOWKZ010000002">
    <property type="protein sequence ID" value="MCV2872635.1"/>
    <property type="molecule type" value="Genomic_DNA"/>
</dbReference>
<keyword evidence="11" id="KW-1185">Reference proteome</keyword>
<evidence type="ECO:0000256" key="3">
    <source>
        <dbReference type="ARBA" id="ARBA00007681"/>
    </source>
</evidence>
<evidence type="ECO:0000256" key="1">
    <source>
        <dbReference type="ARBA" id="ARBA00003456"/>
    </source>
</evidence>
<keyword evidence="4" id="KW-0813">Transport</keyword>
<dbReference type="RefSeq" id="WP_263739814.1">
    <property type="nucleotide sequence ID" value="NZ_JAOWKZ010000002.1"/>
</dbReference>
<dbReference type="InterPro" id="IPR000131">
    <property type="entry name" value="ATP_synth_F1_gsu"/>
</dbReference>
<evidence type="ECO:0000256" key="7">
    <source>
        <dbReference type="ARBA" id="ARBA00023136"/>
    </source>
</evidence>
<evidence type="ECO:0000313" key="10">
    <source>
        <dbReference type="EMBL" id="MCV2872635.1"/>
    </source>
</evidence>
<comment type="similarity">
    <text evidence="3">Belongs to the ATPase gamma chain family.</text>
</comment>
<dbReference type="SUPFAM" id="SSF52943">
    <property type="entry name" value="ATP synthase (F1-ATPase), gamma subunit"/>
    <property type="match status" value="1"/>
</dbReference>
<dbReference type="PANTHER" id="PTHR11693:SF22">
    <property type="entry name" value="ATP SYNTHASE SUBUNIT GAMMA, MITOCHONDRIAL"/>
    <property type="match status" value="1"/>
</dbReference>
<dbReference type="Gene3D" id="3.40.1380.10">
    <property type="match status" value="1"/>
</dbReference>
<sequence>MQSLEALSARLRTTGDIHSIVRTMKSLSSASIRQYEHAVETMEDFERTISLGLQIVLGDEGGRIRPDLPGDTRRGCALIVIGSDRGLCGRFNDRIGQFALDRMAGEASGNPRHLCVVGQRVAARLKAAGRAPDTLFLLPGSVGGLVSTVHALAVEVERWTAGDVGTVSILFNRREGMGPGAPTDWQLLPVPCDYLEGLARASWPSRRLPIYRMERGKLLSWLVGQRIFVQLYRALAESLASEHASRLASMQRAERNIGEHREGLMGEFRQKRQEAITRELIDILAGFESVRKTESG</sequence>
<protein>
    <submittedName>
        <fullName evidence="10">F0F1 ATP synthase subunit gamma</fullName>
    </submittedName>
</protein>
<proteinExistence type="inferred from homology"/>
<reference evidence="10 11" key="1">
    <citation type="submission" date="2022-10" db="EMBL/GenBank/DDBJ databases">
        <title>Defluviimonas sp. nov., isolated from ocean surface sediments.</title>
        <authorList>
            <person name="He W."/>
            <person name="Wang L."/>
            <person name="Zhang D.-F."/>
        </authorList>
    </citation>
    <scope>NUCLEOTIDE SEQUENCE [LARGE SCALE GENOMIC DNA]</scope>
    <source>
        <strain evidence="10 11">WL0050</strain>
    </source>
</reference>
<evidence type="ECO:0000256" key="6">
    <source>
        <dbReference type="ARBA" id="ARBA00023065"/>
    </source>
</evidence>
<dbReference type="InterPro" id="IPR035968">
    <property type="entry name" value="ATP_synth_F1_ATPase_gsu"/>
</dbReference>